<sequence length="137" mass="14552">MSAQKGKDLLLKVDSDGAGNFQTVAGLRARTLAFNAATVDITNTESAGQWRELLAGAGVKSARISGNGVFKDAQSDEIVRGYFFGGTQANWQVIVPDFGTVEGPFQVTTLEYAGQHDGEMTFELSLESAGQLNFTAV</sequence>
<gene>
    <name evidence="1" type="ORF">BXY53_1873</name>
</gene>
<name>A0A397Q712_9HYPH</name>
<proteinExistence type="predicted"/>
<dbReference type="Pfam" id="PF06199">
    <property type="entry name" value="Phage_tail_2"/>
    <property type="match status" value="1"/>
</dbReference>
<dbReference type="Proteomes" id="UP000266273">
    <property type="component" value="Unassembled WGS sequence"/>
</dbReference>
<keyword evidence="2" id="KW-1185">Reference proteome</keyword>
<dbReference type="OrthoDB" id="7266971at2"/>
<dbReference type="Gene3D" id="4.10.410.40">
    <property type="match status" value="1"/>
</dbReference>
<dbReference type="PRINTS" id="PR01996">
    <property type="entry name" value="MTP1FAMILY"/>
</dbReference>
<organism evidence="1 2">
    <name type="scientific">Dichotomicrobium thermohalophilum</name>
    <dbReference type="NCBI Taxonomy" id="933063"/>
    <lineage>
        <taxon>Bacteria</taxon>
        <taxon>Pseudomonadati</taxon>
        <taxon>Pseudomonadota</taxon>
        <taxon>Alphaproteobacteria</taxon>
        <taxon>Hyphomicrobiales</taxon>
        <taxon>Hyphomicrobiaceae</taxon>
        <taxon>Dichotomicrobium</taxon>
    </lineage>
</organism>
<dbReference type="NCBIfam" id="TIGR02126">
    <property type="entry name" value="phgtail_TP901_1"/>
    <property type="match status" value="1"/>
</dbReference>
<protein>
    <submittedName>
        <fullName evidence="1">TP901-1 family phage major tail protein</fullName>
    </submittedName>
</protein>
<dbReference type="InterPro" id="IPR011855">
    <property type="entry name" value="Phgtail_TP901_1"/>
</dbReference>
<accession>A0A397Q712</accession>
<comment type="caution">
    <text evidence="1">The sequence shown here is derived from an EMBL/GenBank/DDBJ whole genome shotgun (WGS) entry which is preliminary data.</text>
</comment>
<dbReference type="EMBL" id="QXDF01000001">
    <property type="protein sequence ID" value="RIA56763.1"/>
    <property type="molecule type" value="Genomic_DNA"/>
</dbReference>
<reference evidence="1 2" key="1">
    <citation type="submission" date="2018-08" db="EMBL/GenBank/DDBJ databases">
        <title>Genomic Encyclopedia of Archaeal and Bacterial Type Strains, Phase II (KMG-II): from individual species to whole genera.</title>
        <authorList>
            <person name="Goeker M."/>
        </authorList>
    </citation>
    <scope>NUCLEOTIDE SEQUENCE [LARGE SCALE GENOMIC DNA]</scope>
    <source>
        <strain evidence="1 2">DSM 5002</strain>
    </source>
</reference>
<dbReference type="RefSeq" id="WP_119061528.1">
    <property type="nucleotide sequence ID" value="NZ_QXDF01000001.1"/>
</dbReference>
<evidence type="ECO:0000313" key="2">
    <source>
        <dbReference type="Proteomes" id="UP000266273"/>
    </source>
</evidence>
<dbReference type="InterPro" id="IPR022344">
    <property type="entry name" value="GTA_major-tail"/>
</dbReference>
<evidence type="ECO:0000313" key="1">
    <source>
        <dbReference type="EMBL" id="RIA56763.1"/>
    </source>
</evidence>
<dbReference type="AlphaFoldDB" id="A0A397Q712"/>